<dbReference type="AlphaFoldDB" id="A0A934UMG3"/>
<evidence type="ECO:0000313" key="2">
    <source>
        <dbReference type="Proteomes" id="UP000613193"/>
    </source>
</evidence>
<comment type="caution">
    <text evidence="1">The sequence shown here is derived from an EMBL/GenBank/DDBJ whole genome shotgun (WGS) entry which is preliminary data.</text>
</comment>
<evidence type="ECO:0000313" key="1">
    <source>
        <dbReference type="EMBL" id="MBK0378861.1"/>
    </source>
</evidence>
<dbReference type="EMBL" id="JAEHFW010000001">
    <property type="protein sequence ID" value="MBK0378861.1"/>
    <property type="molecule type" value="Genomic_DNA"/>
</dbReference>
<proteinExistence type="predicted"/>
<organism evidence="1 2">
    <name type="scientific">Mucilaginibacter segetis</name>
    <dbReference type="NCBI Taxonomy" id="2793071"/>
    <lineage>
        <taxon>Bacteria</taxon>
        <taxon>Pseudomonadati</taxon>
        <taxon>Bacteroidota</taxon>
        <taxon>Sphingobacteriia</taxon>
        <taxon>Sphingobacteriales</taxon>
        <taxon>Sphingobacteriaceae</taxon>
        <taxon>Mucilaginibacter</taxon>
    </lineage>
</organism>
<name>A0A934UMG3_9SPHI</name>
<gene>
    <name evidence="1" type="ORF">I5M19_06060</name>
</gene>
<dbReference type="Proteomes" id="UP000613193">
    <property type="component" value="Unassembled WGS sequence"/>
</dbReference>
<dbReference type="InterPro" id="IPR011990">
    <property type="entry name" value="TPR-like_helical_dom_sf"/>
</dbReference>
<reference evidence="1" key="1">
    <citation type="submission" date="2020-12" db="EMBL/GenBank/DDBJ databases">
        <title>Bacterial novel species Mucilaginibacter sp. SD-g isolated from soil.</title>
        <authorList>
            <person name="Jung H.-Y."/>
        </authorList>
    </citation>
    <scope>NUCLEOTIDE SEQUENCE</scope>
    <source>
        <strain evidence="1">SD-g</strain>
    </source>
</reference>
<keyword evidence="2" id="KW-1185">Reference proteome</keyword>
<accession>A0A934UMG3</accession>
<dbReference type="RefSeq" id="WP_200065310.1">
    <property type="nucleotide sequence ID" value="NZ_JAEHFW010000001.1"/>
</dbReference>
<dbReference type="SUPFAM" id="SSF48452">
    <property type="entry name" value="TPR-like"/>
    <property type="match status" value="1"/>
</dbReference>
<sequence length="173" mass="20014">METYYTIEEKYLQAVEELAYGETPKALNMLNIIIADDATYARAHYQLGKIYYYDIKDYQTAGYHFNTCMQLEPLFPDNYIHYLGLLVFLKMESLVNKVAAKALETPGVNTASIHDMLGLYAEKNKQWPKALQAYNQAYLEVTGKTQREEIEESIARVKQKMQHVIAYQYTLTG</sequence>
<dbReference type="Gene3D" id="1.25.40.10">
    <property type="entry name" value="Tetratricopeptide repeat domain"/>
    <property type="match status" value="1"/>
</dbReference>
<protein>
    <recommendedName>
        <fullName evidence="3">Tetratricopeptide repeat protein</fullName>
    </recommendedName>
</protein>
<evidence type="ECO:0008006" key="3">
    <source>
        <dbReference type="Google" id="ProtNLM"/>
    </source>
</evidence>